<name>A0A6J2XWH5_SITOR</name>
<evidence type="ECO:0000256" key="7">
    <source>
        <dbReference type="ARBA" id="ARBA00022820"/>
    </source>
</evidence>
<evidence type="ECO:0000313" key="14">
    <source>
        <dbReference type="Proteomes" id="UP000504635"/>
    </source>
</evidence>
<dbReference type="InParanoid" id="A0A6J2XWH5"/>
<organism evidence="14 15">
    <name type="scientific">Sitophilus oryzae</name>
    <name type="common">Rice weevil</name>
    <name type="synonym">Curculio oryzae</name>
    <dbReference type="NCBI Taxonomy" id="7048"/>
    <lineage>
        <taxon>Eukaryota</taxon>
        <taxon>Metazoa</taxon>
        <taxon>Ecdysozoa</taxon>
        <taxon>Arthropoda</taxon>
        <taxon>Hexapoda</taxon>
        <taxon>Insecta</taxon>
        <taxon>Pterygota</taxon>
        <taxon>Neoptera</taxon>
        <taxon>Endopterygota</taxon>
        <taxon>Coleoptera</taxon>
        <taxon>Polyphaga</taxon>
        <taxon>Cucujiformia</taxon>
        <taxon>Curculionidae</taxon>
        <taxon>Dryophthorinae</taxon>
        <taxon>Sitophilus</taxon>
    </lineage>
</organism>
<keyword evidence="5 12" id="KW-0732">Signal</keyword>
<keyword evidence="2" id="KW-0964">Secreted</keyword>
<comment type="catalytic activity">
    <reaction evidence="10">
        <text>Selective cleavage of 103-Arg-|-Ser-104 and 124-Ile-|-Ile-125 bonds in Limulus clotting factor B to form activated factor B. Cleavage of -Pro-Arg-|-Xaa- bonds in synthetic substrates.</text>
        <dbReference type="EC" id="3.4.21.84"/>
    </reaction>
</comment>
<dbReference type="GeneID" id="115881567"/>
<keyword evidence="6" id="KW-0378">Hydrolase</keyword>
<evidence type="ECO:0000256" key="11">
    <source>
        <dbReference type="ARBA" id="ARBA00066707"/>
    </source>
</evidence>
<dbReference type="FunFam" id="2.40.10.10:FF:000120">
    <property type="entry name" value="Putative serine protease"/>
    <property type="match status" value="1"/>
</dbReference>
<dbReference type="InterPro" id="IPR050127">
    <property type="entry name" value="Serine_Proteases_S1"/>
</dbReference>
<dbReference type="PANTHER" id="PTHR24264">
    <property type="entry name" value="TRYPSIN-RELATED"/>
    <property type="match status" value="1"/>
</dbReference>
<evidence type="ECO:0000256" key="10">
    <source>
        <dbReference type="ARBA" id="ARBA00052079"/>
    </source>
</evidence>
<accession>A0A6J2XWH5</accession>
<keyword evidence="4" id="KW-0645">Protease</keyword>
<evidence type="ECO:0000256" key="3">
    <source>
        <dbReference type="ARBA" id="ARBA00022659"/>
    </source>
</evidence>
<keyword evidence="3" id="KW-0768">Sushi</keyword>
<evidence type="ECO:0000256" key="2">
    <source>
        <dbReference type="ARBA" id="ARBA00022525"/>
    </source>
</evidence>
<dbReference type="InterPro" id="IPR000884">
    <property type="entry name" value="TSP1_rpt"/>
</dbReference>
<evidence type="ECO:0000313" key="15">
    <source>
        <dbReference type="RefSeq" id="XP_030754969.1"/>
    </source>
</evidence>
<evidence type="ECO:0000256" key="6">
    <source>
        <dbReference type="ARBA" id="ARBA00022801"/>
    </source>
</evidence>
<proteinExistence type="predicted"/>
<dbReference type="AlphaFoldDB" id="A0A6J2XWH5"/>
<keyword evidence="7" id="KW-0353">Hemolymph clotting</keyword>
<keyword evidence="9" id="KW-1015">Disulfide bond</keyword>
<evidence type="ECO:0000256" key="9">
    <source>
        <dbReference type="ARBA" id="ARBA00023157"/>
    </source>
</evidence>
<dbReference type="GO" id="GO:0005615">
    <property type="term" value="C:extracellular space"/>
    <property type="evidence" value="ECO:0007669"/>
    <property type="project" value="TreeGrafter"/>
</dbReference>
<evidence type="ECO:0000256" key="4">
    <source>
        <dbReference type="ARBA" id="ARBA00022670"/>
    </source>
</evidence>
<feature type="signal peptide" evidence="12">
    <location>
        <begin position="1"/>
        <end position="20"/>
    </location>
</feature>
<dbReference type="KEGG" id="soy:115881567"/>
<dbReference type="InterPro" id="IPR009003">
    <property type="entry name" value="Peptidase_S1_PA"/>
</dbReference>
<protein>
    <recommendedName>
        <fullName evidence="11">limulus clotting factor C</fullName>
        <ecNumber evidence="11">3.4.21.84</ecNumber>
    </recommendedName>
</protein>
<gene>
    <name evidence="15" type="primary">LOC115881567</name>
</gene>
<dbReference type="InterPro" id="IPR001314">
    <property type="entry name" value="Peptidase_S1A"/>
</dbReference>
<evidence type="ECO:0000256" key="8">
    <source>
        <dbReference type="ARBA" id="ARBA00022825"/>
    </source>
</evidence>
<dbReference type="PANTHER" id="PTHR24264:SF65">
    <property type="entry name" value="SRCR DOMAIN-CONTAINING PROTEIN"/>
    <property type="match status" value="1"/>
</dbReference>
<dbReference type="RefSeq" id="XP_030754969.1">
    <property type="nucleotide sequence ID" value="XM_030899109.1"/>
</dbReference>
<dbReference type="PROSITE" id="PS50092">
    <property type="entry name" value="TSP1"/>
    <property type="match status" value="1"/>
</dbReference>
<feature type="chain" id="PRO_5026692076" description="limulus clotting factor C" evidence="12">
    <location>
        <begin position="21"/>
        <end position="471"/>
    </location>
</feature>
<evidence type="ECO:0000259" key="13">
    <source>
        <dbReference type="PROSITE" id="PS50240"/>
    </source>
</evidence>
<evidence type="ECO:0000256" key="5">
    <source>
        <dbReference type="ARBA" id="ARBA00022729"/>
    </source>
</evidence>
<dbReference type="PROSITE" id="PS50240">
    <property type="entry name" value="TRYPSIN_DOM"/>
    <property type="match status" value="1"/>
</dbReference>
<dbReference type="CDD" id="cd00190">
    <property type="entry name" value="Tryp_SPc"/>
    <property type="match status" value="1"/>
</dbReference>
<dbReference type="SUPFAM" id="SSF50494">
    <property type="entry name" value="Trypsin-like serine proteases"/>
    <property type="match status" value="1"/>
</dbReference>
<dbReference type="Pfam" id="PF00089">
    <property type="entry name" value="Trypsin"/>
    <property type="match status" value="1"/>
</dbReference>
<dbReference type="InterPro" id="IPR001254">
    <property type="entry name" value="Trypsin_dom"/>
</dbReference>
<evidence type="ECO:0000256" key="12">
    <source>
        <dbReference type="SAM" id="SignalP"/>
    </source>
</evidence>
<dbReference type="GO" id="GO:0006508">
    <property type="term" value="P:proteolysis"/>
    <property type="evidence" value="ECO:0007669"/>
    <property type="project" value="UniProtKB-KW"/>
</dbReference>
<dbReference type="SMART" id="SM00020">
    <property type="entry name" value="Tryp_SPc"/>
    <property type="match status" value="1"/>
</dbReference>
<dbReference type="GO" id="GO:0004252">
    <property type="term" value="F:serine-type endopeptidase activity"/>
    <property type="evidence" value="ECO:0007669"/>
    <property type="project" value="InterPro"/>
</dbReference>
<dbReference type="PRINTS" id="PR00722">
    <property type="entry name" value="CHYMOTRYPSIN"/>
</dbReference>
<dbReference type="Proteomes" id="UP000504635">
    <property type="component" value="Unplaced"/>
</dbReference>
<dbReference type="EC" id="3.4.21.84" evidence="11"/>
<dbReference type="OrthoDB" id="10004439at2759"/>
<dbReference type="SMART" id="SM00209">
    <property type="entry name" value="TSP1"/>
    <property type="match status" value="2"/>
</dbReference>
<reference evidence="15" key="1">
    <citation type="submission" date="2025-08" db="UniProtKB">
        <authorList>
            <consortium name="RefSeq"/>
        </authorList>
    </citation>
    <scope>IDENTIFICATION</scope>
    <source>
        <tissue evidence="15">Gonads</tissue>
    </source>
</reference>
<feature type="domain" description="Peptidase S1" evidence="13">
    <location>
        <begin position="240"/>
        <end position="468"/>
    </location>
</feature>
<dbReference type="GO" id="GO:0042381">
    <property type="term" value="P:hemolymph coagulation"/>
    <property type="evidence" value="ECO:0007669"/>
    <property type="project" value="UniProtKB-KW"/>
</dbReference>
<comment type="subcellular location">
    <subcellularLocation>
        <location evidence="1">Secreted</location>
    </subcellularLocation>
</comment>
<sequence>MCNKFSVIFVLLIMVRLGFSNFQNKYRHNNLPPNDTDSDTSRLYDFDTRSDLIPSYHNRSARNFEPLYTEWTKWSRCLDCMQRRIKTCISPNCHSSRMYEERECHKKRCKRKTKKKISFHVVHLNTSRSYLTKQAPSEVWSKWSKWLDCSSKCRTYRVRKCKKPGRCRKYVQRETAYCYHERTSCEMWVLNLLEEKQRETSLDDRKYQYSFDSNQFITREPRTRPSKCGAAFNKPHMLKIIGGSEAPKYKWPWHVAILNQFQEVFCGGTLISSRWVLTANHCIRRNLKVRLNAHDLRAKDGRDIIMSVHKTFGHPDFEVQTVDNDIALLLLPQAVRLPVACLPTRKPKVGKLCSVMGWGKVHTTHSYGVPILHEAQLPLVAHKICKKAYKELLISGNMLCAGWKSGKSDTCAGDSGGGLMCPTRKKTKKVTYSVQGITSFGDGCGIRNKYGIYTAVFNYVEWINNIIDLYS</sequence>
<dbReference type="Gene3D" id="2.40.10.10">
    <property type="entry name" value="Trypsin-like serine proteases"/>
    <property type="match status" value="2"/>
</dbReference>
<evidence type="ECO:0000256" key="1">
    <source>
        <dbReference type="ARBA" id="ARBA00004613"/>
    </source>
</evidence>
<dbReference type="InterPro" id="IPR043504">
    <property type="entry name" value="Peptidase_S1_PA_chymotrypsin"/>
</dbReference>
<keyword evidence="14" id="KW-1185">Reference proteome</keyword>
<keyword evidence="8" id="KW-0720">Serine protease</keyword>